<dbReference type="PANTHER" id="PTHR34846:SF10">
    <property type="entry name" value="CYTOPLASMIC PROTEIN"/>
    <property type="match status" value="1"/>
</dbReference>
<dbReference type="PANTHER" id="PTHR34846">
    <property type="entry name" value="4-CARBOXYMUCONOLACTONE DECARBOXYLASE FAMILY PROTEIN (AFU_ORTHOLOGUE AFUA_6G11590)"/>
    <property type="match status" value="1"/>
</dbReference>
<dbReference type="InParanoid" id="A0A7L4YQ53"/>
<dbReference type="RefSeq" id="WP_159546125.1">
    <property type="nucleotide sequence ID" value="NZ_CP047156.1"/>
</dbReference>
<dbReference type="AlphaFoldDB" id="A0A7L4YQ53"/>
<dbReference type="Proteomes" id="UP000463857">
    <property type="component" value="Chromosome"/>
</dbReference>
<dbReference type="Gene3D" id="1.20.1290.10">
    <property type="entry name" value="AhpD-like"/>
    <property type="match status" value="1"/>
</dbReference>
<feature type="domain" description="Carboxymuconolactone decarboxylase-like" evidence="1">
    <location>
        <begin position="47"/>
        <end position="122"/>
    </location>
</feature>
<evidence type="ECO:0000259" key="1">
    <source>
        <dbReference type="Pfam" id="PF02627"/>
    </source>
</evidence>
<sequence>MARISLTPPRTLINRVAAAYSKRQYGAVMDPLNAMAHNRKVLLSNARFEMSLAKWKSLDPQLKQLAVMAASHRIGCSWCTDFGYWLAHSAGIDEAKLRDVPQWRDSSRFTELERQVLEYAEAMSGEMGEVTDELVAALRSALGEQALVELTMMIAVENQRSRFNSALGLTSQGFAERCEVRL</sequence>
<gene>
    <name evidence="2" type="ORF">EK0264_12585</name>
</gene>
<organism evidence="2 3">
    <name type="scientific">Epidermidibacterium keratini</name>
    <dbReference type="NCBI Taxonomy" id="1891644"/>
    <lineage>
        <taxon>Bacteria</taxon>
        <taxon>Bacillati</taxon>
        <taxon>Actinomycetota</taxon>
        <taxon>Actinomycetes</taxon>
        <taxon>Sporichthyales</taxon>
        <taxon>Sporichthyaceae</taxon>
        <taxon>Epidermidibacterium</taxon>
    </lineage>
</organism>
<evidence type="ECO:0000313" key="2">
    <source>
        <dbReference type="EMBL" id="QHC01043.1"/>
    </source>
</evidence>
<dbReference type="KEGG" id="eke:EK0264_12585"/>
<dbReference type="GO" id="GO:0051920">
    <property type="term" value="F:peroxiredoxin activity"/>
    <property type="evidence" value="ECO:0007669"/>
    <property type="project" value="InterPro"/>
</dbReference>
<accession>A0A7L4YQ53</accession>
<dbReference type="SUPFAM" id="SSF69118">
    <property type="entry name" value="AhpD-like"/>
    <property type="match status" value="1"/>
</dbReference>
<protein>
    <submittedName>
        <fullName evidence="2">Carboxymuconolactone decarboxylase family protein</fullName>
    </submittedName>
</protein>
<name>A0A7L4YQ53_9ACTN</name>
<dbReference type="Pfam" id="PF02627">
    <property type="entry name" value="CMD"/>
    <property type="match status" value="1"/>
</dbReference>
<dbReference type="InterPro" id="IPR003779">
    <property type="entry name" value="CMD-like"/>
</dbReference>
<evidence type="ECO:0000313" key="3">
    <source>
        <dbReference type="Proteomes" id="UP000463857"/>
    </source>
</evidence>
<dbReference type="EMBL" id="CP047156">
    <property type="protein sequence ID" value="QHC01043.1"/>
    <property type="molecule type" value="Genomic_DNA"/>
</dbReference>
<dbReference type="OrthoDB" id="657225at2"/>
<proteinExistence type="predicted"/>
<keyword evidence="3" id="KW-1185">Reference proteome</keyword>
<reference evidence="2 3" key="1">
    <citation type="journal article" date="2018" name="Int. J. Syst. Evol. Microbiol.">
        <title>Epidermidibacterium keratini gen. nov., sp. nov., a member of the family Sporichthyaceae, isolated from keratin epidermis.</title>
        <authorList>
            <person name="Lee D.G."/>
            <person name="Trujillo M.E."/>
            <person name="Kang S."/>
            <person name="Nam J.J."/>
            <person name="Kim Y.J."/>
        </authorList>
    </citation>
    <scope>NUCLEOTIDE SEQUENCE [LARGE SCALE GENOMIC DNA]</scope>
    <source>
        <strain evidence="2 3">EPI-7</strain>
    </source>
</reference>
<dbReference type="InterPro" id="IPR029032">
    <property type="entry name" value="AhpD-like"/>
</dbReference>